<name>A0ABW8RJG6_9BACI</name>
<keyword evidence="2" id="KW-1185">Reference proteome</keyword>
<proteinExistence type="predicted"/>
<sequence length="45" mass="5119">MNNLMKNITNYMIAKGIYHPSNLKEQLLVDLQITDTALNLADTKL</sequence>
<evidence type="ECO:0008006" key="3">
    <source>
        <dbReference type="Google" id="ProtNLM"/>
    </source>
</evidence>
<evidence type="ECO:0000313" key="2">
    <source>
        <dbReference type="Proteomes" id="UP001623041"/>
    </source>
</evidence>
<dbReference type="RefSeq" id="WP_406581167.1">
    <property type="nucleotide sequence ID" value="NZ_JBJHQH010000009.1"/>
</dbReference>
<accession>A0ABW8RJG6</accession>
<dbReference type="EMBL" id="JBJHQH010000009">
    <property type="protein sequence ID" value="MFK9092594.1"/>
    <property type="molecule type" value="Genomic_DNA"/>
</dbReference>
<comment type="caution">
    <text evidence="1">The sequence shown here is derived from an EMBL/GenBank/DDBJ whole genome shotgun (WGS) entry which is preliminary data.</text>
</comment>
<evidence type="ECO:0000313" key="1">
    <source>
        <dbReference type="EMBL" id="MFK9092594.1"/>
    </source>
</evidence>
<dbReference type="Proteomes" id="UP001623041">
    <property type="component" value="Unassembled WGS sequence"/>
</dbReference>
<reference evidence="1 2" key="1">
    <citation type="submission" date="2024-11" db="EMBL/GenBank/DDBJ databases">
        <authorList>
            <person name="Lucas J.A."/>
        </authorList>
    </citation>
    <scope>NUCLEOTIDE SEQUENCE [LARGE SCALE GENOMIC DNA]</scope>
    <source>
        <strain evidence="1 2">Z 5.4</strain>
    </source>
</reference>
<protein>
    <recommendedName>
        <fullName evidence="3">Fur-regulated basic protein FbpA</fullName>
    </recommendedName>
</protein>
<organism evidence="1 2">
    <name type="scientific">Bacillus salipaludis</name>
    <dbReference type="NCBI Taxonomy" id="2547811"/>
    <lineage>
        <taxon>Bacteria</taxon>
        <taxon>Bacillati</taxon>
        <taxon>Bacillota</taxon>
        <taxon>Bacilli</taxon>
        <taxon>Bacillales</taxon>
        <taxon>Bacillaceae</taxon>
        <taxon>Bacillus</taxon>
    </lineage>
</organism>
<gene>
    <name evidence="1" type="ORF">ACJEBI_14010</name>
</gene>